<keyword evidence="2" id="KW-1185">Reference proteome</keyword>
<evidence type="ECO:0000313" key="2">
    <source>
        <dbReference type="Proteomes" id="UP001500604"/>
    </source>
</evidence>
<accession>A0ABP8V192</accession>
<organism evidence="1 2">
    <name type="scientific">Kistimonas scapharcae</name>
    <dbReference type="NCBI Taxonomy" id="1036133"/>
    <lineage>
        <taxon>Bacteria</taxon>
        <taxon>Pseudomonadati</taxon>
        <taxon>Pseudomonadota</taxon>
        <taxon>Gammaproteobacteria</taxon>
        <taxon>Oceanospirillales</taxon>
        <taxon>Endozoicomonadaceae</taxon>
        <taxon>Kistimonas</taxon>
    </lineage>
</organism>
<dbReference type="Proteomes" id="UP001500604">
    <property type="component" value="Unassembled WGS sequence"/>
</dbReference>
<protein>
    <submittedName>
        <fullName evidence="1">Uncharacterized protein</fullName>
    </submittedName>
</protein>
<name>A0ABP8V192_9GAMM</name>
<sequence>MAMTDAIATVERIKGHDCDVPEVSLSALKEECAWAKSYRLWHWANRAEFPEYSCMRITDA</sequence>
<comment type="caution">
    <text evidence="1">The sequence shown here is derived from an EMBL/GenBank/DDBJ whole genome shotgun (WGS) entry which is preliminary data.</text>
</comment>
<reference evidence="2" key="1">
    <citation type="journal article" date="2019" name="Int. J. Syst. Evol. Microbiol.">
        <title>The Global Catalogue of Microorganisms (GCM) 10K type strain sequencing project: providing services to taxonomists for standard genome sequencing and annotation.</title>
        <authorList>
            <consortium name="The Broad Institute Genomics Platform"/>
            <consortium name="The Broad Institute Genome Sequencing Center for Infectious Disease"/>
            <person name="Wu L."/>
            <person name="Ma J."/>
        </authorList>
    </citation>
    <scope>NUCLEOTIDE SEQUENCE [LARGE SCALE GENOMIC DNA]</scope>
    <source>
        <strain evidence="2">JCM 17805</strain>
    </source>
</reference>
<dbReference type="EMBL" id="BAABFL010000112">
    <property type="protein sequence ID" value="GAA4648860.1"/>
    <property type="molecule type" value="Genomic_DNA"/>
</dbReference>
<proteinExistence type="predicted"/>
<gene>
    <name evidence="1" type="ORF">GCM10023116_11340</name>
</gene>
<evidence type="ECO:0000313" key="1">
    <source>
        <dbReference type="EMBL" id="GAA4648860.1"/>
    </source>
</evidence>